<gene>
    <name evidence="2" type="ORF">DK847_04670</name>
</gene>
<keyword evidence="1" id="KW-0472">Membrane</keyword>
<evidence type="ECO:0008006" key="4">
    <source>
        <dbReference type="Google" id="ProtNLM"/>
    </source>
</evidence>
<dbReference type="InterPro" id="IPR025961">
    <property type="entry name" value="Metal_resist"/>
</dbReference>
<evidence type="ECO:0000313" key="3">
    <source>
        <dbReference type="Proteomes" id="UP000248795"/>
    </source>
</evidence>
<accession>A0A2W2AYP4</accession>
<dbReference type="AlphaFoldDB" id="A0A2W2AYP4"/>
<dbReference type="RefSeq" id="WP_111196477.1">
    <property type="nucleotide sequence ID" value="NZ_QKVK01000002.1"/>
</dbReference>
<sequence length="166" mass="18485">MSDTPSTPRRINWIIVALVVSLALNLLVAGAVAARWYVGMGPERYARLTQTQLIPRFFFRDLDRARRAELLAAFKAQDKEIREGRRAVKAQVIALADALEAEPYDAARVRAAVEGFTAQSEALFVAGSTAAMALLDRLTPEERRIMAQHLRNREDRGRGKPDGKPD</sequence>
<protein>
    <recommendedName>
        <fullName evidence="4">Periplasmic heavy metal sensor</fullName>
    </recommendedName>
</protein>
<dbReference type="Gene3D" id="1.20.120.1490">
    <property type="match status" value="1"/>
</dbReference>
<name>A0A2W2AYP4_9HYPH</name>
<keyword evidence="1" id="KW-1133">Transmembrane helix</keyword>
<keyword evidence="1" id="KW-0812">Transmembrane</keyword>
<evidence type="ECO:0000256" key="1">
    <source>
        <dbReference type="SAM" id="Phobius"/>
    </source>
</evidence>
<keyword evidence="3" id="KW-1185">Reference proteome</keyword>
<organism evidence="2 3">
    <name type="scientific">Aestuariivirga litoralis</name>
    <dbReference type="NCBI Taxonomy" id="2650924"/>
    <lineage>
        <taxon>Bacteria</taxon>
        <taxon>Pseudomonadati</taxon>
        <taxon>Pseudomonadota</taxon>
        <taxon>Alphaproteobacteria</taxon>
        <taxon>Hyphomicrobiales</taxon>
        <taxon>Aestuariivirgaceae</taxon>
        <taxon>Aestuariivirga</taxon>
    </lineage>
</organism>
<dbReference type="Proteomes" id="UP000248795">
    <property type="component" value="Unassembled WGS sequence"/>
</dbReference>
<dbReference type="EMBL" id="QKVK01000002">
    <property type="protein sequence ID" value="PZF77730.1"/>
    <property type="molecule type" value="Genomic_DNA"/>
</dbReference>
<comment type="caution">
    <text evidence="2">The sequence shown here is derived from an EMBL/GenBank/DDBJ whole genome shotgun (WGS) entry which is preliminary data.</text>
</comment>
<dbReference type="Pfam" id="PF13801">
    <property type="entry name" value="Metal_resist"/>
    <property type="match status" value="1"/>
</dbReference>
<reference evidence="3" key="1">
    <citation type="submission" date="2018-06" db="EMBL/GenBank/DDBJ databases">
        <title>Aestuariibacter litoralis strain KCTC 52945T.</title>
        <authorList>
            <person name="Li X."/>
            <person name="Salam N."/>
            <person name="Li J.-L."/>
            <person name="Chen Y.-M."/>
            <person name="Yang Z.-W."/>
            <person name="Zhang L.-Y."/>
            <person name="Han M.-X."/>
            <person name="Xiao M."/>
            <person name="Li W.-J."/>
        </authorList>
    </citation>
    <scope>NUCLEOTIDE SEQUENCE [LARGE SCALE GENOMIC DNA]</scope>
    <source>
        <strain evidence="3">KCTC 52945</strain>
    </source>
</reference>
<feature type="transmembrane region" description="Helical" evidence="1">
    <location>
        <begin position="12"/>
        <end position="38"/>
    </location>
</feature>
<evidence type="ECO:0000313" key="2">
    <source>
        <dbReference type="EMBL" id="PZF77730.1"/>
    </source>
</evidence>
<proteinExistence type="predicted"/>